<sequence>MKKIITIAVLLFSVVTFGQIKVIQTVPVEKLGRVNSNFYIQKMGDEYTVYYASMQNEEEAASVKKFTFKDVDNAYNSLHTIIMNGFAASPLSDIKLELPNNYVWLHYNTAGPGKVTVQFMVSSKEGVSNNISEPLTPEQVDKLFQKV</sequence>
<keyword evidence="2" id="KW-1185">Reference proteome</keyword>
<dbReference type="EMBL" id="JBCGDP010000003">
    <property type="protein sequence ID" value="MEM0575685.1"/>
    <property type="molecule type" value="Genomic_DNA"/>
</dbReference>
<dbReference type="Proteomes" id="UP001468798">
    <property type="component" value="Unassembled WGS sequence"/>
</dbReference>
<evidence type="ECO:0000313" key="1">
    <source>
        <dbReference type="EMBL" id="MEM0575685.1"/>
    </source>
</evidence>
<gene>
    <name evidence="1" type="ORF">WFZ86_04175</name>
</gene>
<evidence type="ECO:0000313" key="2">
    <source>
        <dbReference type="Proteomes" id="UP001468798"/>
    </source>
</evidence>
<reference evidence="1 2" key="1">
    <citation type="submission" date="2024-03" db="EMBL/GenBank/DDBJ databases">
        <title>Two novel species of the genus Flavobacterium exhibiting potentially degradation of complex polysaccharides.</title>
        <authorList>
            <person name="Lian X."/>
        </authorList>
    </citation>
    <scope>NUCLEOTIDE SEQUENCE [LARGE SCALE GENOMIC DNA]</scope>
    <source>
        <strain evidence="1 2">N6</strain>
    </source>
</reference>
<protein>
    <submittedName>
        <fullName evidence="1">Uncharacterized protein</fullName>
    </submittedName>
</protein>
<dbReference type="RefSeq" id="WP_342690768.1">
    <property type="nucleotide sequence ID" value="NZ_JBCGDP010000003.1"/>
</dbReference>
<comment type="caution">
    <text evidence="1">The sequence shown here is derived from an EMBL/GenBank/DDBJ whole genome shotgun (WGS) entry which is preliminary data.</text>
</comment>
<proteinExistence type="predicted"/>
<accession>A0ABU9NK36</accession>
<organism evidence="1 2">
    <name type="scientific">Flavobacterium polysaccharolyticum</name>
    <dbReference type="NCBI Taxonomy" id="3133148"/>
    <lineage>
        <taxon>Bacteria</taxon>
        <taxon>Pseudomonadati</taxon>
        <taxon>Bacteroidota</taxon>
        <taxon>Flavobacteriia</taxon>
        <taxon>Flavobacteriales</taxon>
        <taxon>Flavobacteriaceae</taxon>
        <taxon>Flavobacterium</taxon>
    </lineage>
</organism>
<name>A0ABU9NK36_9FLAO</name>